<organism evidence="1 2">
    <name type="scientific">Carpinus fangiana</name>
    <dbReference type="NCBI Taxonomy" id="176857"/>
    <lineage>
        <taxon>Eukaryota</taxon>
        <taxon>Viridiplantae</taxon>
        <taxon>Streptophyta</taxon>
        <taxon>Embryophyta</taxon>
        <taxon>Tracheophyta</taxon>
        <taxon>Spermatophyta</taxon>
        <taxon>Magnoliopsida</taxon>
        <taxon>eudicotyledons</taxon>
        <taxon>Gunneridae</taxon>
        <taxon>Pentapetalae</taxon>
        <taxon>rosids</taxon>
        <taxon>fabids</taxon>
        <taxon>Fagales</taxon>
        <taxon>Betulaceae</taxon>
        <taxon>Carpinus</taxon>
    </lineage>
</organism>
<name>A0A5N6L2E2_9ROSI</name>
<dbReference type="AlphaFoldDB" id="A0A5N6L2E2"/>
<sequence length="83" mass="9056">MEVHIGSTPSILAAVMRVCSLSACECVSLEAAPGENMGQRRGELCSHVPEKKCRRSSPRDLRLLACIFAFSATFARAQRYPSV</sequence>
<comment type="caution">
    <text evidence="1">The sequence shown here is derived from an EMBL/GenBank/DDBJ whole genome shotgun (WGS) entry which is preliminary data.</text>
</comment>
<evidence type="ECO:0000313" key="2">
    <source>
        <dbReference type="Proteomes" id="UP000327013"/>
    </source>
</evidence>
<evidence type="ECO:0000313" key="1">
    <source>
        <dbReference type="EMBL" id="KAB8611409.1"/>
    </source>
</evidence>
<dbReference type="Proteomes" id="UP000327013">
    <property type="component" value="Unassembled WGS sequence"/>
</dbReference>
<dbReference type="EMBL" id="VIBQ01000073">
    <property type="protein sequence ID" value="KAB8611409.1"/>
    <property type="molecule type" value="Genomic_DNA"/>
</dbReference>
<protein>
    <submittedName>
        <fullName evidence="1">Uncharacterized protein</fullName>
    </submittedName>
</protein>
<gene>
    <name evidence="1" type="ORF">FH972_025914</name>
</gene>
<keyword evidence="2" id="KW-1185">Reference proteome</keyword>
<proteinExistence type="predicted"/>
<accession>A0A5N6L2E2</accession>
<reference evidence="1 2" key="1">
    <citation type="submission" date="2019-06" db="EMBL/GenBank/DDBJ databases">
        <title>A chromosomal-level reference genome of Carpinus fangiana (Coryloideae, Betulaceae).</title>
        <authorList>
            <person name="Yang X."/>
            <person name="Wang Z."/>
            <person name="Zhang L."/>
            <person name="Hao G."/>
            <person name="Liu J."/>
            <person name="Yang Y."/>
        </authorList>
    </citation>
    <scope>NUCLEOTIDE SEQUENCE [LARGE SCALE GENOMIC DNA]</scope>
    <source>
        <strain evidence="1">Cfa_2016G</strain>
        <tissue evidence="1">Leaf</tissue>
    </source>
</reference>